<evidence type="ECO:0000256" key="5">
    <source>
        <dbReference type="ARBA" id="ARBA00023034"/>
    </source>
</evidence>
<dbReference type="Gene3D" id="3.30.450.70">
    <property type="match status" value="1"/>
</dbReference>
<comment type="subcellular location">
    <subcellularLocation>
        <location evidence="6">Endoplasmic reticulum</location>
    </subcellularLocation>
    <subcellularLocation>
        <location evidence="6">Golgi apparatus</location>
        <location evidence="6">cis-Golgi network</location>
    </subcellularLocation>
    <subcellularLocation>
        <location evidence="1">Golgi apparatus</location>
    </subcellularLocation>
</comment>
<evidence type="ECO:0000313" key="7">
    <source>
        <dbReference type="EMBL" id="KAH9424584.1"/>
    </source>
</evidence>
<reference evidence="7 8" key="2">
    <citation type="journal article" date="2022" name="Mol. Biol. Evol.">
        <title>Comparative Genomics Reveals Insights into the Divergent Evolution of Astigmatic Mites and Household Pest Adaptations.</title>
        <authorList>
            <person name="Xiong Q."/>
            <person name="Wan A.T."/>
            <person name="Liu X."/>
            <person name="Fung C.S."/>
            <person name="Xiao X."/>
            <person name="Malainual N."/>
            <person name="Hou J."/>
            <person name="Wang L."/>
            <person name="Wang M."/>
            <person name="Yang K.Y."/>
            <person name="Cui Y."/>
            <person name="Leung E.L."/>
            <person name="Nong W."/>
            <person name="Shin S.K."/>
            <person name="Au S.W."/>
            <person name="Jeong K.Y."/>
            <person name="Chew F.T."/>
            <person name="Hui J.H."/>
            <person name="Leung T.F."/>
            <person name="Tungtrongchitr A."/>
            <person name="Zhong N."/>
            <person name="Liu Z."/>
            <person name="Tsui S.K."/>
        </authorList>
    </citation>
    <scope>NUCLEOTIDE SEQUENCE [LARGE SCALE GENOMIC DNA]</scope>
    <source>
        <strain evidence="7">Derp</strain>
    </source>
</reference>
<dbReference type="Proteomes" id="UP000887458">
    <property type="component" value="Unassembled WGS sequence"/>
</dbReference>
<dbReference type="InterPro" id="IPR011012">
    <property type="entry name" value="Longin-like_dom_sf"/>
</dbReference>
<proteinExistence type="inferred from homology"/>
<keyword evidence="5 6" id="KW-0333">Golgi apparatus</keyword>
<evidence type="ECO:0000256" key="6">
    <source>
        <dbReference type="RuleBase" id="RU366065"/>
    </source>
</evidence>
<reference evidence="7 8" key="1">
    <citation type="journal article" date="2018" name="J. Allergy Clin. Immunol.">
        <title>High-quality assembly of Dermatophagoides pteronyssinus genome and transcriptome reveals a wide range of novel allergens.</title>
        <authorList>
            <person name="Liu X.Y."/>
            <person name="Yang K.Y."/>
            <person name="Wang M.Q."/>
            <person name="Kwok J.S."/>
            <person name="Zeng X."/>
            <person name="Yang Z."/>
            <person name="Xiao X.J."/>
            <person name="Lau C.P."/>
            <person name="Li Y."/>
            <person name="Huang Z.M."/>
            <person name="Ba J.G."/>
            <person name="Yim A.K."/>
            <person name="Ouyang C.Y."/>
            <person name="Ngai S.M."/>
            <person name="Chan T.F."/>
            <person name="Leung E.L."/>
            <person name="Liu L."/>
            <person name="Liu Z.G."/>
            <person name="Tsui S.K."/>
        </authorList>
    </citation>
    <scope>NUCLEOTIDE SEQUENCE [LARGE SCALE GENOMIC DNA]</scope>
    <source>
        <strain evidence="7">Derp</strain>
    </source>
</reference>
<name>A0ABQ8JPP5_DERPT</name>
<comment type="subunit">
    <text evidence="6">Part of the multisubunit transport protein particle (TRAPP) complex.</text>
</comment>
<dbReference type="SUPFAM" id="SSF64356">
    <property type="entry name" value="SNARE-like"/>
    <property type="match status" value="1"/>
</dbReference>
<keyword evidence="8" id="KW-1185">Reference proteome</keyword>
<sequence>MSLPSPASDCLIFDTNGKCLFHLLNQTKNSTNDNDDYHQILYGLVLSLKSFNKRLLPPRINYPHPNDYYDNDYFWFQNSRYRLIYYESLTGMKFILIISSLSSIDPKMDYRRMIGEFYNKIYLKCFLFQMNNNQQQQSFNSIEFRKELLLFLQQKLKIF</sequence>
<gene>
    <name evidence="7" type="primary">TRAPPC1_3</name>
    <name evidence="7" type="ORF">DERP_013005</name>
</gene>
<evidence type="ECO:0000256" key="4">
    <source>
        <dbReference type="ARBA" id="ARBA00022892"/>
    </source>
</evidence>
<evidence type="ECO:0000256" key="1">
    <source>
        <dbReference type="ARBA" id="ARBA00004555"/>
    </source>
</evidence>
<dbReference type="Pfam" id="PF04099">
    <property type="entry name" value="Sybindin"/>
    <property type="match status" value="1"/>
</dbReference>
<dbReference type="EMBL" id="NJHN03000028">
    <property type="protein sequence ID" value="KAH9424584.1"/>
    <property type="molecule type" value="Genomic_DNA"/>
</dbReference>
<dbReference type="InterPro" id="IPR007233">
    <property type="entry name" value="TRAPPC"/>
</dbReference>
<evidence type="ECO:0000256" key="3">
    <source>
        <dbReference type="ARBA" id="ARBA00022824"/>
    </source>
</evidence>
<keyword evidence="3 6" id="KW-0256">Endoplasmic reticulum</keyword>
<evidence type="ECO:0000256" key="2">
    <source>
        <dbReference type="ARBA" id="ARBA00022448"/>
    </source>
</evidence>
<evidence type="ECO:0000313" key="8">
    <source>
        <dbReference type="Proteomes" id="UP000887458"/>
    </source>
</evidence>
<dbReference type="SMART" id="SM01399">
    <property type="entry name" value="Sybindin"/>
    <property type="match status" value="1"/>
</dbReference>
<organism evidence="7 8">
    <name type="scientific">Dermatophagoides pteronyssinus</name>
    <name type="common">European house dust mite</name>
    <dbReference type="NCBI Taxonomy" id="6956"/>
    <lineage>
        <taxon>Eukaryota</taxon>
        <taxon>Metazoa</taxon>
        <taxon>Ecdysozoa</taxon>
        <taxon>Arthropoda</taxon>
        <taxon>Chelicerata</taxon>
        <taxon>Arachnida</taxon>
        <taxon>Acari</taxon>
        <taxon>Acariformes</taxon>
        <taxon>Sarcoptiformes</taxon>
        <taxon>Astigmata</taxon>
        <taxon>Psoroptidia</taxon>
        <taxon>Analgoidea</taxon>
        <taxon>Pyroglyphidae</taxon>
        <taxon>Dermatophagoidinae</taxon>
        <taxon>Dermatophagoides</taxon>
    </lineage>
</organism>
<keyword evidence="4 6" id="KW-0931">ER-Golgi transport</keyword>
<accession>A0ABQ8JPP5</accession>
<protein>
    <recommendedName>
        <fullName evidence="6">Trafficking protein particle complex subunit</fullName>
    </recommendedName>
</protein>
<comment type="caution">
    <text evidence="7">The sequence shown here is derived from an EMBL/GenBank/DDBJ whole genome shotgun (WGS) entry which is preliminary data.</text>
</comment>
<keyword evidence="2 6" id="KW-0813">Transport</keyword>
<comment type="similarity">
    <text evidence="6">Belongs to the TRAPP small subunits family.</text>
</comment>